<comment type="caution">
    <text evidence="1">The sequence shown here is derived from an EMBL/GenBank/DDBJ whole genome shotgun (WGS) entry which is preliminary data.</text>
</comment>
<proteinExistence type="predicted"/>
<gene>
    <name evidence="1" type="ORF">ATANTOWER_017395</name>
</gene>
<organism evidence="1 2">
    <name type="scientific">Ataeniobius toweri</name>
    <dbReference type="NCBI Taxonomy" id="208326"/>
    <lineage>
        <taxon>Eukaryota</taxon>
        <taxon>Metazoa</taxon>
        <taxon>Chordata</taxon>
        <taxon>Craniata</taxon>
        <taxon>Vertebrata</taxon>
        <taxon>Euteleostomi</taxon>
        <taxon>Actinopterygii</taxon>
        <taxon>Neopterygii</taxon>
        <taxon>Teleostei</taxon>
        <taxon>Neoteleostei</taxon>
        <taxon>Acanthomorphata</taxon>
        <taxon>Ovalentaria</taxon>
        <taxon>Atherinomorphae</taxon>
        <taxon>Cyprinodontiformes</taxon>
        <taxon>Goodeidae</taxon>
        <taxon>Ataeniobius</taxon>
    </lineage>
</organism>
<evidence type="ECO:0000313" key="1">
    <source>
        <dbReference type="EMBL" id="MED6252811.1"/>
    </source>
</evidence>
<dbReference type="EMBL" id="JAHUTI010062605">
    <property type="protein sequence ID" value="MED6252811.1"/>
    <property type="molecule type" value="Genomic_DNA"/>
</dbReference>
<sequence>MFTEISGDNGLSDNYESLKRGYCERGRRANCGIQAAAFPSLPPLALVHAGKDPSEARDRTEYFCLVLRRCCSRDSLRARPAPPPPAEAAARCRQAEDALLHFASSLWRCLFGRQCPAVAVDRHRGFKFP</sequence>
<keyword evidence="2" id="KW-1185">Reference proteome</keyword>
<reference evidence="1 2" key="1">
    <citation type="submission" date="2021-07" db="EMBL/GenBank/DDBJ databases">
        <authorList>
            <person name="Palmer J.M."/>
        </authorList>
    </citation>
    <scope>NUCLEOTIDE SEQUENCE [LARGE SCALE GENOMIC DNA]</scope>
    <source>
        <strain evidence="1 2">AT_MEX2019</strain>
        <tissue evidence="1">Muscle</tissue>
    </source>
</reference>
<evidence type="ECO:0000313" key="2">
    <source>
        <dbReference type="Proteomes" id="UP001345963"/>
    </source>
</evidence>
<accession>A0ABU7BS61</accession>
<name>A0ABU7BS61_9TELE</name>
<protein>
    <submittedName>
        <fullName evidence="1">Uncharacterized protein</fullName>
    </submittedName>
</protein>
<dbReference type="Proteomes" id="UP001345963">
    <property type="component" value="Unassembled WGS sequence"/>
</dbReference>